<organism evidence="2 3">
    <name type="scientific">Sporormia fimetaria CBS 119925</name>
    <dbReference type="NCBI Taxonomy" id="1340428"/>
    <lineage>
        <taxon>Eukaryota</taxon>
        <taxon>Fungi</taxon>
        <taxon>Dikarya</taxon>
        <taxon>Ascomycota</taxon>
        <taxon>Pezizomycotina</taxon>
        <taxon>Dothideomycetes</taxon>
        <taxon>Pleosporomycetidae</taxon>
        <taxon>Pleosporales</taxon>
        <taxon>Sporormiaceae</taxon>
        <taxon>Sporormia</taxon>
    </lineage>
</organism>
<protein>
    <submittedName>
        <fullName evidence="2">Uncharacterized protein</fullName>
    </submittedName>
</protein>
<dbReference type="EMBL" id="MU006616">
    <property type="protein sequence ID" value="KAF2742051.1"/>
    <property type="molecule type" value="Genomic_DNA"/>
</dbReference>
<keyword evidence="3" id="KW-1185">Reference proteome</keyword>
<keyword evidence="1" id="KW-0472">Membrane</keyword>
<reference evidence="2" key="1">
    <citation type="journal article" date="2020" name="Stud. Mycol.">
        <title>101 Dothideomycetes genomes: a test case for predicting lifestyles and emergence of pathogens.</title>
        <authorList>
            <person name="Haridas S."/>
            <person name="Albert R."/>
            <person name="Binder M."/>
            <person name="Bloem J."/>
            <person name="Labutti K."/>
            <person name="Salamov A."/>
            <person name="Andreopoulos B."/>
            <person name="Baker S."/>
            <person name="Barry K."/>
            <person name="Bills G."/>
            <person name="Bluhm B."/>
            <person name="Cannon C."/>
            <person name="Castanera R."/>
            <person name="Culley D."/>
            <person name="Daum C."/>
            <person name="Ezra D."/>
            <person name="Gonzalez J."/>
            <person name="Henrissat B."/>
            <person name="Kuo A."/>
            <person name="Liang C."/>
            <person name="Lipzen A."/>
            <person name="Lutzoni F."/>
            <person name="Magnuson J."/>
            <person name="Mondo S."/>
            <person name="Nolan M."/>
            <person name="Ohm R."/>
            <person name="Pangilinan J."/>
            <person name="Park H.-J."/>
            <person name="Ramirez L."/>
            <person name="Alfaro M."/>
            <person name="Sun H."/>
            <person name="Tritt A."/>
            <person name="Yoshinaga Y."/>
            <person name="Zwiers L.-H."/>
            <person name="Turgeon B."/>
            <person name="Goodwin S."/>
            <person name="Spatafora J."/>
            <person name="Crous P."/>
            <person name="Grigoriev I."/>
        </authorList>
    </citation>
    <scope>NUCLEOTIDE SEQUENCE</scope>
    <source>
        <strain evidence="2">CBS 119925</strain>
    </source>
</reference>
<keyword evidence="1" id="KW-1133">Transmembrane helix</keyword>
<name>A0A6A6UY80_9PLEO</name>
<keyword evidence="1" id="KW-0812">Transmembrane</keyword>
<feature type="transmembrane region" description="Helical" evidence="1">
    <location>
        <begin position="7"/>
        <end position="24"/>
    </location>
</feature>
<feature type="transmembrane region" description="Helical" evidence="1">
    <location>
        <begin position="36"/>
        <end position="56"/>
    </location>
</feature>
<evidence type="ECO:0000256" key="1">
    <source>
        <dbReference type="SAM" id="Phobius"/>
    </source>
</evidence>
<evidence type="ECO:0000313" key="3">
    <source>
        <dbReference type="Proteomes" id="UP000799440"/>
    </source>
</evidence>
<gene>
    <name evidence="2" type="ORF">M011DRAFT_297146</name>
</gene>
<dbReference type="Proteomes" id="UP000799440">
    <property type="component" value="Unassembled WGS sequence"/>
</dbReference>
<accession>A0A6A6UY80</accession>
<dbReference type="AlphaFoldDB" id="A0A6A6UY80"/>
<sequence length="78" mass="8511">MTCSSKFSFVSTFVVFVFIVGRYSGQVKMLCMLDDISGILSPVGILLGSVSMIYTFKCSLRLPSSLCSCFRASSLFEA</sequence>
<evidence type="ECO:0000313" key="2">
    <source>
        <dbReference type="EMBL" id="KAF2742051.1"/>
    </source>
</evidence>
<proteinExistence type="predicted"/>